<evidence type="ECO:0000256" key="3">
    <source>
        <dbReference type="SAM" id="MobiDB-lite"/>
    </source>
</evidence>
<dbReference type="SUPFAM" id="SSF68906">
    <property type="entry name" value="SAP domain"/>
    <property type="match status" value="1"/>
</dbReference>
<organism evidence="5 6">
    <name type="scientific">Wallemia ichthyophaga</name>
    <dbReference type="NCBI Taxonomy" id="245174"/>
    <lineage>
        <taxon>Eukaryota</taxon>
        <taxon>Fungi</taxon>
        <taxon>Dikarya</taxon>
        <taxon>Basidiomycota</taxon>
        <taxon>Wallemiomycotina</taxon>
        <taxon>Wallemiomycetes</taxon>
        <taxon>Wallemiales</taxon>
        <taxon>Wallemiaceae</taxon>
        <taxon>Wallemia</taxon>
    </lineage>
</organism>
<dbReference type="EMBL" id="SPOF01000013">
    <property type="protein sequence ID" value="TIB13765.1"/>
    <property type="molecule type" value="Genomic_DNA"/>
</dbReference>
<dbReference type="GO" id="GO:0016973">
    <property type="term" value="P:poly(A)+ mRNA export from nucleus"/>
    <property type="evidence" value="ECO:0007669"/>
    <property type="project" value="TreeGrafter"/>
</dbReference>
<feature type="compositionally biased region" description="Basic and acidic residues" evidence="3">
    <location>
        <begin position="141"/>
        <end position="156"/>
    </location>
</feature>
<evidence type="ECO:0000313" key="5">
    <source>
        <dbReference type="EMBL" id="TIB13765.1"/>
    </source>
</evidence>
<dbReference type="InterPro" id="IPR052240">
    <property type="entry name" value="SAP_domain_ribonucleoprotein"/>
</dbReference>
<feature type="compositionally biased region" description="Low complexity" evidence="3">
    <location>
        <begin position="65"/>
        <end position="82"/>
    </location>
</feature>
<evidence type="ECO:0000313" key="6">
    <source>
        <dbReference type="Proteomes" id="UP000306954"/>
    </source>
</evidence>
<dbReference type="Gene3D" id="1.10.720.30">
    <property type="entry name" value="SAP domain"/>
    <property type="match status" value="1"/>
</dbReference>
<feature type="compositionally biased region" description="Polar residues" evidence="3">
    <location>
        <begin position="35"/>
        <end position="44"/>
    </location>
</feature>
<evidence type="ECO:0000256" key="1">
    <source>
        <dbReference type="ARBA" id="ARBA00022553"/>
    </source>
</evidence>
<dbReference type="SMART" id="SM00513">
    <property type="entry name" value="SAP"/>
    <property type="match status" value="1"/>
</dbReference>
<dbReference type="AlphaFoldDB" id="A0A4T0HI22"/>
<dbReference type="PANTHER" id="PTHR46551:SF1">
    <property type="entry name" value="SAP DOMAIN-CONTAINING RIBONUCLEOPROTEIN"/>
    <property type="match status" value="1"/>
</dbReference>
<dbReference type="InterPro" id="IPR003034">
    <property type="entry name" value="SAP_dom"/>
</dbReference>
<feature type="compositionally biased region" description="Basic and acidic residues" evidence="3">
    <location>
        <begin position="113"/>
        <end position="130"/>
    </location>
</feature>
<keyword evidence="1" id="KW-0597">Phosphoprotein</keyword>
<sequence length="176" mass="20193">MENKLKSLKVGDLKDILQKSNLSVSGKKEELIQRILQNQSTQPMEDNVEQSKGDHQSEQPEHPQQPEQPQQPENNVENNPTQPHNPDNSNDSDAQLDRKKARAERFGQSTQQFEKEQLNLQEQAKKDARAARFGVSTQLKTKNEPKLSQEDEELKKKREAKFGPVEKSTTNKKQKI</sequence>
<dbReference type="PANTHER" id="PTHR46551">
    <property type="entry name" value="SAP DOMAIN-CONTAINING RIBONUCLEOPROTEIN"/>
    <property type="match status" value="1"/>
</dbReference>
<protein>
    <recommendedName>
        <fullName evidence="4">SAP domain-containing protein</fullName>
    </recommendedName>
</protein>
<comment type="similarity">
    <text evidence="2">Belongs to the SAP domain-containing ribonucleoprotein family.</text>
</comment>
<reference evidence="5 6" key="1">
    <citation type="submission" date="2019-03" db="EMBL/GenBank/DDBJ databases">
        <title>Sequencing 23 genomes of Wallemia ichthyophaga.</title>
        <authorList>
            <person name="Gostincar C."/>
        </authorList>
    </citation>
    <scope>NUCLEOTIDE SEQUENCE [LARGE SCALE GENOMIC DNA]</scope>
    <source>
        <strain evidence="5 6">EXF-8621</strain>
    </source>
</reference>
<accession>A0A4T0HI22</accession>
<name>A0A4T0HI22_WALIC</name>
<feature type="domain" description="SAP" evidence="4">
    <location>
        <begin position="5"/>
        <end position="39"/>
    </location>
</feature>
<feature type="compositionally biased region" description="Basic and acidic residues" evidence="3">
    <location>
        <begin position="1"/>
        <end position="17"/>
    </location>
</feature>
<proteinExistence type="inferred from homology"/>
<comment type="caution">
    <text evidence="5">The sequence shown here is derived from an EMBL/GenBank/DDBJ whole genome shotgun (WGS) entry which is preliminary data.</text>
</comment>
<feature type="region of interest" description="Disordered" evidence="3">
    <location>
        <begin position="1"/>
        <end position="176"/>
    </location>
</feature>
<evidence type="ECO:0000256" key="2">
    <source>
        <dbReference type="ARBA" id="ARBA00046328"/>
    </source>
</evidence>
<feature type="compositionally biased region" description="Basic and acidic residues" evidence="3">
    <location>
        <begin position="49"/>
        <end position="61"/>
    </location>
</feature>
<evidence type="ECO:0000259" key="4">
    <source>
        <dbReference type="PROSITE" id="PS50800"/>
    </source>
</evidence>
<dbReference type="Proteomes" id="UP000306954">
    <property type="component" value="Unassembled WGS sequence"/>
</dbReference>
<dbReference type="Pfam" id="PF02037">
    <property type="entry name" value="SAP"/>
    <property type="match status" value="1"/>
</dbReference>
<feature type="compositionally biased region" description="Polar residues" evidence="3">
    <location>
        <begin position="84"/>
        <end position="93"/>
    </location>
</feature>
<dbReference type="GO" id="GO:0005634">
    <property type="term" value="C:nucleus"/>
    <property type="evidence" value="ECO:0007669"/>
    <property type="project" value="TreeGrafter"/>
</dbReference>
<dbReference type="PROSITE" id="PS50800">
    <property type="entry name" value="SAP"/>
    <property type="match status" value="1"/>
</dbReference>
<gene>
    <name evidence="5" type="ORF">E3P90_01481</name>
</gene>
<dbReference type="InterPro" id="IPR036361">
    <property type="entry name" value="SAP_dom_sf"/>
</dbReference>